<dbReference type="SMART" id="SM00063">
    <property type="entry name" value="FRI"/>
    <property type="match status" value="1"/>
</dbReference>
<evidence type="ECO:0000256" key="2">
    <source>
        <dbReference type="ARBA" id="ARBA00008077"/>
    </source>
</evidence>
<evidence type="ECO:0000256" key="10">
    <source>
        <dbReference type="ARBA" id="ARBA00023157"/>
    </source>
</evidence>
<feature type="disulfide bond" evidence="13">
    <location>
        <begin position="38"/>
        <end position="99"/>
    </location>
</feature>
<dbReference type="EMBL" id="JAWJWE010000038">
    <property type="protein sequence ID" value="KAK6623460.1"/>
    <property type="molecule type" value="Genomic_DNA"/>
</dbReference>
<keyword evidence="7 15" id="KW-0732">Signal</keyword>
<evidence type="ECO:0000256" key="5">
    <source>
        <dbReference type="ARBA" id="ARBA00022687"/>
    </source>
</evidence>
<dbReference type="AlphaFoldDB" id="A0AAN8NV80"/>
<dbReference type="Gene3D" id="1.20.1070.10">
    <property type="entry name" value="Rhodopsin 7-helix transmembrane proteins"/>
    <property type="match status" value="1"/>
</dbReference>
<keyword evidence="6 14" id="KW-0812">Transmembrane</keyword>
<evidence type="ECO:0000259" key="17">
    <source>
        <dbReference type="PROSITE" id="PS50261"/>
    </source>
</evidence>
<evidence type="ECO:0000256" key="11">
    <source>
        <dbReference type="ARBA" id="ARBA00023170"/>
    </source>
</evidence>
<dbReference type="GO" id="GO:0060070">
    <property type="term" value="P:canonical Wnt signaling pathway"/>
    <property type="evidence" value="ECO:0007669"/>
    <property type="project" value="TreeGrafter"/>
</dbReference>
<dbReference type="Gene3D" id="1.10.2000.10">
    <property type="entry name" value="Frizzled cysteine-rich domain"/>
    <property type="match status" value="1"/>
</dbReference>
<accession>A0AAN8NV80</accession>
<dbReference type="PRINTS" id="PR00489">
    <property type="entry name" value="FRIZZLED"/>
</dbReference>
<dbReference type="PROSITE" id="PS50261">
    <property type="entry name" value="G_PROTEIN_RECEP_F2_4"/>
    <property type="match status" value="1"/>
</dbReference>
<dbReference type="Proteomes" id="UP001372834">
    <property type="component" value="Unassembled WGS sequence"/>
</dbReference>
<evidence type="ECO:0000256" key="13">
    <source>
        <dbReference type="PROSITE-ProRule" id="PRU00090"/>
    </source>
</evidence>
<comment type="caution">
    <text evidence="13">Lacks conserved residue(s) required for the propagation of feature annotation.</text>
</comment>
<organism evidence="18 19">
    <name type="scientific">Polyplax serrata</name>
    <name type="common">Common mouse louse</name>
    <dbReference type="NCBI Taxonomy" id="468196"/>
    <lineage>
        <taxon>Eukaryota</taxon>
        <taxon>Metazoa</taxon>
        <taxon>Ecdysozoa</taxon>
        <taxon>Arthropoda</taxon>
        <taxon>Hexapoda</taxon>
        <taxon>Insecta</taxon>
        <taxon>Pterygota</taxon>
        <taxon>Neoptera</taxon>
        <taxon>Paraneoptera</taxon>
        <taxon>Psocodea</taxon>
        <taxon>Troctomorpha</taxon>
        <taxon>Phthiraptera</taxon>
        <taxon>Anoplura</taxon>
        <taxon>Polyplacidae</taxon>
        <taxon>Polyplax</taxon>
    </lineage>
</organism>
<dbReference type="FunFam" id="1.10.2000.10:FF:000016">
    <property type="entry name" value="Frizzled"/>
    <property type="match status" value="1"/>
</dbReference>
<dbReference type="SUPFAM" id="SSF63501">
    <property type="entry name" value="Frizzled cysteine-rich domain"/>
    <property type="match status" value="1"/>
</dbReference>
<feature type="disulfide bond" evidence="13">
    <location>
        <begin position="46"/>
        <end position="92"/>
    </location>
</feature>
<dbReference type="InterPro" id="IPR020067">
    <property type="entry name" value="Frizzled_dom"/>
</dbReference>
<evidence type="ECO:0000256" key="14">
    <source>
        <dbReference type="SAM" id="Phobius"/>
    </source>
</evidence>
<feature type="transmembrane region" description="Helical" evidence="14">
    <location>
        <begin position="288"/>
        <end position="307"/>
    </location>
</feature>
<dbReference type="PROSITE" id="PS50038">
    <property type="entry name" value="FZ"/>
    <property type="match status" value="1"/>
</dbReference>
<keyword evidence="10 13" id="KW-1015">Disulfide bond</keyword>
<comment type="similarity">
    <text evidence="2">Belongs to the G-protein coupled receptor Fz/Smo family.</text>
</comment>
<dbReference type="InterPro" id="IPR000539">
    <property type="entry name" value="Frizzled/Smoothened_7TM"/>
</dbReference>
<evidence type="ECO:0000256" key="15">
    <source>
        <dbReference type="SAM" id="SignalP"/>
    </source>
</evidence>
<feature type="disulfide bond" evidence="13">
    <location>
        <begin position="113"/>
        <end position="137"/>
    </location>
</feature>
<evidence type="ECO:0000259" key="16">
    <source>
        <dbReference type="PROSITE" id="PS50038"/>
    </source>
</evidence>
<evidence type="ECO:0000256" key="1">
    <source>
        <dbReference type="ARBA" id="ARBA00004651"/>
    </source>
</evidence>
<proteinExistence type="inferred from homology"/>
<dbReference type="InterPro" id="IPR015526">
    <property type="entry name" value="Frizzled/SFRP"/>
</dbReference>
<dbReference type="SMART" id="SM01330">
    <property type="entry name" value="Frizzled"/>
    <property type="match status" value="1"/>
</dbReference>
<name>A0AAN8NV80_POLSC</name>
<keyword evidence="5" id="KW-0879">Wnt signaling pathway</keyword>
<dbReference type="GO" id="GO:0005886">
    <property type="term" value="C:plasma membrane"/>
    <property type="evidence" value="ECO:0007669"/>
    <property type="project" value="UniProtKB-SubCell"/>
</dbReference>
<comment type="subcellular location">
    <subcellularLocation>
        <location evidence="1">Cell membrane</location>
        <topology evidence="1">Multi-pass membrane protein</topology>
    </subcellularLocation>
</comment>
<dbReference type="GO" id="GO:0035567">
    <property type="term" value="P:non-canonical Wnt signaling pathway"/>
    <property type="evidence" value="ECO:0007669"/>
    <property type="project" value="TreeGrafter"/>
</dbReference>
<feature type="signal peptide" evidence="15">
    <location>
        <begin position="1"/>
        <end position="24"/>
    </location>
</feature>
<reference evidence="18 19" key="1">
    <citation type="submission" date="2023-10" db="EMBL/GenBank/DDBJ databases">
        <title>Genomes of two closely related lineages of the louse Polyplax serrata with different host specificities.</title>
        <authorList>
            <person name="Martinu J."/>
            <person name="Tarabai H."/>
            <person name="Stefka J."/>
            <person name="Hypsa V."/>
        </authorList>
    </citation>
    <scope>NUCLEOTIDE SEQUENCE [LARGE SCALE GENOMIC DNA]</scope>
    <source>
        <strain evidence="18">HR10_N</strain>
    </source>
</reference>
<evidence type="ECO:0000256" key="4">
    <source>
        <dbReference type="ARBA" id="ARBA00022475"/>
    </source>
</evidence>
<evidence type="ECO:0000313" key="19">
    <source>
        <dbReference type="Proteomes" id="UP001372834"/>
    </source>
</evidence>
<evidence type="ECO:0008006" key="20">
    <source>
        <dbReference type="Google" id="ProtNLM"/>
    </source>
</evidence>
<feature type="transmembrane region" description="Helical" evidence="14">
    <location>
        <begin position="344"/>
        <end position="370"/>
    </location>
</feature>
<dbReference type="PANTHER" id="PTHR11309:SF47">
    <property type="entry name" value="FRIZZLED"/>
    <property type="match status" value="1"/>
</dbReference>
<comment type="caution">
    <text evidence="18">The sequence shown here is derived from an EMBL/GenBank/DDBJ whole genome shotgun (WGS) entry which is preliminary data.</text>
</comment>
<evidence type="ECO:0000256" key="9">
    <source>
        <dbReference type="ARBA" id="ARBA00023136"/>
    </source>
</evidence>
<gene>
    <name evidence="18" type="ORF">RUM43_009312</name>
</gene>
<feature type="domain" description="G-protein coupled receptors family 2 profile 2" evidence="17">
    <location>
        <begin position="252"/>
        <end position="411"/>
    </location>
</feature>
<dbReference type="Pfam" id="PF01392">
    <property type="entry name" value="Fz"/>
    <property type="match status" value="1"/>
</dbReference>
<dbReference type="Pfam" id="PF01534">
    <property type="entry name" value="Frizzled"/>
    <property type="match status" value="1"/>
</dbReference>
<dbReference type="PANTHER" id="PTHR11309">
    <property type="entry name" value="FRIZZLED"/>
    <property type="match status" value="1"/>
</dbReference>
<dbReference type="GO" id="GO:0017147">
    <property type="term" value="F:Wnt-protein binding"/>
    <property type="evidence" value="ECO:0007669"/>
    <property type="project" value="TreeGrafter"/>
</dbReference>
<evidence type="ECO:0000313" key="18">
    <source>
        <dbReference type="EMBL" id="KAK6623460.1"/>
    </source>
</evidence>
<dbReference type="InterPro" id="IPR036790">
    <property type="entry name" value="Frizzled_dom_sf"/>
</dbReference>
<evidence type="ECO:0000256" key="8">
    <source>
        <dbReference type="ARBA" id="ARBA00022989"/>
    </source>
</evidence>
<feature type="domain" description="FZ" evidence="16">
    <location>
        <begin position="33"/>
        <end position="157"/>
    </location>
</feature>
<feature type="chain" id="PRO_5043009187" description="Frizzled" evidence="15">
    <location>
        <begin position="25"/>
        <end position="411"/>
    </location>
</feature>
<evidence type="ECO:0000256" key="3">
    <source>
        <dbReference type="ARBA" id="ARBA00022473"/>
    </source>
</evidence>
<evidence type="ECO:0000256" key="7">
    <source>
        <dbReference type="ARBA" id="ARBA00022729"/>
    </source>
</evidence>
<keyword evidence="12" id="KW-0325">Glycoprotein</keyword>
<keyword evidence="4" id="KW-1003">Cell membrane</keyword>
<sequence length="411" mass="46120">MKAKGIAWVPLVLCAVLGTSIAAASHEDFDTSPQHGKCEQIKIPFCMGLQYNETIMPNLLGHTKQEDAGLDVHQYFPLLKVKCSPTVQLFLCSMYFPVCTILPNPLPPCRSLCISARNGCEDLMNQFGFHWPDKFECDKFPDVSQSQSKNPVLCFGENRTSSSTPSPSPTQFPVGFPRSEYGGSGRRPGDTHLSRIYPALPDGARDFGFVCPTQFKVPKGQEYSFRVGDKVEKDCGAPCDGMFFSEANRKFSRLWIGSWSFLCLFSCLFTVLTFMIDTKRFKYPERPIIFLSVCYLMVSIVYVIGFFSGDTIACREPFPPPIDFPMLKMVSTITQGTKHEFCTILFMVLYFFSMASSIWWVVLTLTWFLAAGLKWGHEAIEANSHYFHLAAWAVPAIKTITILAMGNVEGE</sequence>
<evidence type="ECO:0000256" key="12">
    <source>
        <dbReference type="ARBA" id="ARBA00023180"/>
    </source>
</evidence>
<keyword evidence="8 14" id="KW-1133">Transmembrane helix</keyword>
<feature type="transmembrane region" description="Helical" evidence="14">
    <location>
        <begin position="254"/>
        <end position="276"/>
    </location>
</feature>
<dbReference type="GO" id="GO:0042813">
    <property type="term" value="F:Wnt receptor activity"/>
    <property type="evidence" value="ECO:0007669"/>
    <property type="project" value="TreeGrafter"/>
</dbReference>
<protein>
    <recommendedName>
        <fullName evidence="20">Frizzled</fullName>
    </recommendedName>
</protein>
<evidence type="ECO:0000256" key="6">
    <source>
        <dbReference type="ARBA" id="ARBA00022692"/>
    </source>
</evidence>
<dbReference type="InterPro" id="IPR017981">
    <property type="entry name" value="GPCR_2-like_7TM"/>
</dbReference>
<keyword evidence="3" id="KW-0217">Developmental protein</keyword>
<keyword evidence="11" id="KW-0675">Receptor</keyword>
<keyword evidence="9 14" id="KW-0472">Membrane</keyword>